<protein>
    <recommendedName>
        <fullName evidence="4">F-box domain-containing protein</fullName>
    </recommendedName>
</protein>
<sequence length="561" mass="62484">MALSMQISVHRTGLQAQHIEGHEAALRTALLPTIVRGTDVGRAMLRPLPVEIWLLIVDELCAAREYDALEECAWSSRGLLRETAWRYIPKEMAFRTREEVLSFNLKQRWQGPGEVHIEGGLRDGTLKIERAEWRVDDFHLRSLFLDLGCFPITDLHLYDVTFPSVLTFWRLVCTFPELKLLYLDGVKIVETAVDARTLSALRLLSAPSLTKVMPGLDPRPATDSAGLLHVFLAQTVPPLEASPWRNIRFLDLWDVTLPTAAAFGRLLCALPTLIALEIKGPCTFSGHGLNPTDVTPHPGILSRFRSIRLGKDFSLCSDPQSVRDLVDVLIQSGASRHLDHITAWLSTSLHVATGINAPFNRLVKDAGESLLSLDLRVLPQDSLPLLNEASTYAAARTACCFDISANTHLSSLVCPVDITHEGSSWLALLLELLRQVTSQPARIFWIEVAFNVKDDADLAELWPDLPSLDAALSETSFDKLRHVRIIFHNANESIDISRAAAMADACLPKLAARGIGQIWEGHKRHVRAISGEFPSDEDADKDKDEDEDKDKDEDEDDEDKF</sequence>
<feature type="compositionally biased region" description="Acidic residues" evidence="1">
    <location>
        <begin position="534"/>
        <end position="561"/>
    </location>
</feature>
<name>A0A1X6MJ06_9APHY</name>
<evidence type="ECO:0000313" key="2">
    <source>
        <dbReference type="EMBL" id="OSX56350.1"/>
    </source>
</evidence>
<dbReference type="GeneID" id="36332520"/>
<dbReference type="EMBL" id="KZ110614">
    <property type="protein sequence ID" value="OSX56350.1"/>
    <property type="molecule type" value="Genomic_DNA"/>
</dbReference>
<dbReference type="Proteomes" id="UP000194127">
    <property type="component" value="Unassembled WGS sequence"/>
</dbReference>
<dbReference type="AlphaFoldDB" id="A0A1X6MJ06"/>
<organism evidence="2 3">
    <name type="scientific">Postia placenta MAD-698-R-SB12</name>
    <dbReference type="NCBI Taxonomy" id="670580"/>
    <lineage>
        <taxon>Eukaryota</taxon>
        <taxon>Fungi</taxon>
        <taxon>Dikarya</taxon>
        <taxon>Basidiomycota</taxon>
        <taxon>Agaricomycotina</taxon>
        <taxon>Agaricomycetes</taxon>
        <taxon>Polyporales</taxon>
        <taxon>Adustoporiaceae</taxon>
        <taxon>Rhodonia</taxon>
    </lineage>
</organism>
<dbReference type="RefSeq" id="XP_024333144.1">
    <property type="nucleotide sequence ID" value="XM_024487571.1"/>
</dbReference>
<evidence type="ECO:0008006" key="4">
    <source>
        <dbReference type="Google" id="ProtNLM"/>
    </source>
</evidence>
<evidence type="ECO:0000313" key="3">
    <source>
        <dbReference type="Proteomes" id="UP000194127"/>
    </source>
</evidence>
<keyword evidence="3" id="KW-1185">Reference proteome</keyword>
<evidence type="ECO:0000256" key="1">
    <source>
        <dbReference type="SAM" id="MobiDB-lite"/>
    </source>
</evidence>
<proteinExistence type="predicted"/>
<dbReference type="OrthoDB" id="10278261at2759"/>
<reference evidence="2 3" key="1">
    <citation type="submission" date="2017-04" db="EMBL/GenBank/DDBJ databases">
        <title>Genome Sequence of the Model Brown-Rot Fungus Postia placenta SB12.</title>
        <authorList>
            <consortium name="DOE Joint Genome Institute"/>
            <person name="Gaskell J."/>
            <person name="Kersten P."/>
            <person name="Larrondo L.F."/>
            <person name="Canessa P."/>
            <person name="Martinez D."/>
            <person name="Hibbett D."/>
            <person name="Schmoll M."/>
            <person name="Kubicek C.P."/>
            <person name="Martinez A.T."/>
            <person name="Yadav J."/>
            <person name="Master E."/>
            <person name="Magnuson J.K."/>
            <person name="James T."/>
            <person name="Yaver D."/>
            <person name="Berka R."/>
            <person name="Labutti K."/>
            <person name="Lipzen A."/>
            <person name="Aerts A."/>
            <person name="Barry K."/>
            <person name="Henrissat B."/>
            <person name="Blanchette R."/>
            <person name="Grigoriev I."/>
            <person name="Cullen D."/>
        </authorList>
    </citation>
    <scope>NUCLEOTIDE SEQUENCE [LARGE SCALE GENOMIC DNA]</scope>
    <source>
        <strain evidence="2 3">MAD-698-R-SB12</strain>
    </source>
</reference>
<accession>A0A1X6MJ06</accession>
<gene>
    <name evidence="2" type="ORF">POSPLADRAFT_1160601</name>
</gene>
<feature type="region of interest" description="Disordered" evidence="1">
    <location>
        <begin position="529"/>
        <end position="561"/>
    </location>
</feature>